<dbReference type="Gene3D" id="1.20.120.1490">
    <property type="match status" value="1"/>
</dbReference>
<evidence type="ECO:0000256" key="6">
    <source>
        <dbReference type="SAM" id="SignalP"/>
    </source>
</evidence>
<evidence type="ECO:0000256" key="5">
    <source>
        <dbReference type="SAM" id="MobiDB-lite"/>
    </source>
</evidence>
<keyword evidence="8" id="KW-1185">Reference proteome</keyword>
<name>A0A1M6L4I7_MALRU</name>
<feature type="region of interest" description="Disordered" evidence="5">
    <location>
        <begin position="93"/>
        <end position="113"/>
    </location>
</feature>
<evidence type="ECO:0000313" key="8">
    <source>
        <dbReference type="Proteomes" id="UP000184171"/>
    </source>
</evidence>
<sequence>MKKRIIISTVLIGALMTGGIAMAKSYGSWPGNGNGNGYSNNQEMMTKGKHQQQMQNRLERMSVILDLSDNQEEQIEALFNKHWQDRQAVRDEMRVGREGRRPAMRSGDLDETTLRSNLAERAEFKADRIVEREQLKKEVYAILSPEQQEKAETIWETRGKGQNGRYAKRFGI</sequence>
<reference evidence="7 8" key="1">
    <citation type="submission" date="2016-11" db="EMBL/GenBank/DDBJ databases">
        <authorList>
            <person name="Jaros S."/>
            <person name="Januszkiewicz K."/>
            <person name="Wedrychowicz H."/>
        </authorList>
    </citation>
    <scope>NUCLEOTIDE SEQUENCE [LARGE SCALE GENOMIC DNA]</scope>
    <source>
        <strain evidence="7 8">DSM 5091</strain>
    </source>
</reference>
<proteinExistence type="inferred from homology"/>
<keyword evidence="4" id="KW-0574">Periplasm</keyword>
<dbReference type="Pfam" id="PF07813">
    <property type="entry name" value="LTXXQ"/>
    <property type="match status" value="1"/>
</dbReference>
<accession>A0A1M6L4I7</accession>
<evidence type="ECO:0000256" key="1">
    <source>
        <dbReference type="ARBA" id="ARBA00004418"/>
    </source>
</evidence>
<dbReference type="OrthoDB" id="6226884at2"/>
<comment type="subcellular location">
    <subcellularLocation>
        <location evidence="1">Periplasm</location>
    </subcellularLocation>
</comment>
<feature type="chain" id="PRO_5013133309" evidence="6">
    <location>
        <begin position="24"/>
        <end position="172"/>
    </location>
</feature>
<organism evidence="7 8">
    <name type="scientific">Malonomonas rubra DSM 5091</name>
    <dbReference type="NCBI Taxonomy" id="1122189"/>
    <lineage>
        <taxon>Bacteria</taxon>
        <taxon>Pseudomonadati</taxon>
        <taxon>Thermodesulfobacteriota</taxon>
        <taxon>Desulfuromonadia</taxon>
        <taxon>Desulfuromonadales</taxon>
        <taxon>Geopsychrobacteraceae</taxon>
        <taxon>Malonomonas</taxon>
    </lineage>
</organism>
<dbReference type="InterPro" id="IPR052211">
    <property type="entry name" value="Cpx_auxiliary_protein"/>
</dbReference>
<evidence type="ECO:0000256" key="2">
    <source>
        <dbReference type="ARBA" id="ARBA00008441"/>
    </source>
</evidence>
<dbReference type="AlphaFoldDB" id="A0A1M6L4I7"/>
<dbReference type="GO" id="GO:0051082">
    <property type="term" value="F:unfolded protein binding"/>
    <property type="evidence" value="ECO:0007669"/>
    <property type="project" value="TreeGrafter"/>
</dbReference>
<dbReference type="CDD" id="cd09916">
    <property type="entry name" value="CpxP_like"/>
    <property type="match status" value="1"/>
</dbReference>
<protein>
    <submittedName>
        <fullName evidence="7">LTXXQ motif family protein</fullName>
    </submittedName>
</protein>
<dbReference type="PANTHER" id="PTHR38102:SF1">
    <property type="entry name" value="PERIPLASMIC CHAPERONE SPY"/>
    <property type="match status" value="1"/>
</dbReference>
<dbReference type="GO" id="GO:0030288">
    <property type="term" value="C:outer membrane-bounded periplasmic space"/>
    <property type="evidence" value="ECO:0007669"/>
    <property type="project" value="TreeGrafter"/>
</dbReference>
<dbReference type="InterPro" id="IPR012899">
    <property type="entry name" value="LTXXQ"/>
</dbReference>
<keyword evidence="3 6" id="KW-0732">Signal</keyword>
<evidence type="ECO:0000256" key="4">
    <source>
        <dbReference type="ARBA" id="ARBA00022764"/>
    </source>
</evidence>
<evidence type="ECO:0000313" key="7">
    <source>
        <dbReference type="EMBL" id="SHJ66145.1"/>
    </source>
</evidence>
<dbReference type="PANTHER" id="PTHR38102">
    <property type="entry name" value="PERIPLASMIC CHAPERONE SPY"/>
    <property type="match status" value="1"/>
</dbReference>
<dbReference type="EMBL" id="FQZT01000012">
    <property type="protein sequence ID" value="SHJ66145.1"/>
    <property type="molecule type" value="Genomic_DNA"/>
</dbReference>
<dbReference type="Proteomes" id="UP000184171">
    <property type="component" value="Unassembled WGS sequence"/>
</dbReference>
<dbReference type="STRING" id="1122189.SAMN02745165_02866"/>
<gene>
    <name evidence="7" type="ORF">SAMN02745165_02866</name>
</gene>
<feature type="signal peptide" evidence="6">
    <location>
        <begin position="1"/>
        <end position="23"/>
    </location>
</feature>
<dbReference type="RefSeq" id="WP_072909429.1">
    <property type="nucleotide sequence ID" value="NZ_FQZT01000012.1"/>
</dbReference>
<evidence type="ECO:0000256" key="3">
    <source>
        <dbReference type="ARBA" id="ARBA00022729"/>
    </source>
</evidence>
<comment type="similarity">
    <text evidence="2">Belongs to the CpxP/Spy family.</text>
</comment>